<dbReference type="Gene3D" id="1.10.10.10">
    <property type="entry name" value="Winged helix-like DNA-binding domain superfamily/Winged helix DNA-binding domain"/>
    <property type="match status" value="1"/>
</dbReference>
<proteinExistence type="inferred from homology"/>
<dbReference type="SUPFAM" id="SSF48452">
    <property type="entry name" value="TPR-like"/>
    <property type="match status" value="1"/>
</dbReference>
<dbReference type="Gene3D" id="1.25.40.10">
    <property type="entry name" value="Tetratricopeptide repeat domain"/>
    <property type="match status" value="1"/>
</dbReference>
<accession>A0ABW0EVY6</accession>
<evidence type="ECO:0000256" key="4">
    <source>
        <dbReference type="ARBA" id="ARBA00023163"/>
    </source>
</evidence>
<evidence type="ECO:0000256" key="2">
    <source>
        <dbReference type="ARBA" id="ARBA00023015"/>
    </source>
</evidence>
<dbReference type="PANTHER" id="PTHR35807">
    <property type="entry name" value="TRANSCRIPTIONAL REGULATOR REDD-RELATED"/>
    <property type="match status" value="1"/>
</dbReference>
<keyword evidence="2" id="KW-0805">Transcription regulation</keyword>
<evidence type="ECO:0000256" key="3">
    <source>
        <dbReference type="ARBA" id="ARBA00023125"/>
    </source>
</evidence>
<gene>
    <name evidence="7" type="ORF">ACFPM7_26135</name>
</gene>
<dbReference type="EMBL" id="JBHSKF010000017">
    <property type="protein sequence ID" value="MFC5290548.1"/>
    <property type="molecule type" value="Genomic_DNA"/>
</dbReference>
<evidence type="ECO:0000256" key="5">
    <source>
        <dbReference type="PROSITE-ProRule" id="PRU01091"/>
    </source>
</evidence>
<dbReference type="InterPro" id="IPR036388">
    <property type="entry name" value="WH-like_DNA-bd_sf"/>
</dbReference>
<dbReference type="RefSeq" id="WP_378250438.1">
    <property type="nucleotide sequence ID" value="NZ_JBHSKF010000017.1"/>
</dbReference>
<dbReference type="Proteomes" id="UP001596157">
    <property type="component" value="Unassembled WGS sequence"/>
</dbReference>
<feature type="domain" description="OmpR/PhoB-type" evidence="6">
    <location>
        <begin position="1"/>
        <end position="97"/>
    </location>
</feature>
<protein>
    <submittedName>
        <fullName evidence="7">BTAD domain-containing putative transcriptional regulator</fullName>
    </submittedName>
</protein>
<sequence>MLTYRILGPIEVQAGGEPVEINGTFQRTLLAALLVNHDRLVLTDSLIGELWEHNPPRNAENALQAHISRLRRRLRSVDPDEKSARFLSMPSGYRLCLNDDAFDADVFTHALLDVRANTGLAPQDMIARLRQALTLWRGPTFGGNLGGFICQAAAVRYKEYRAAALERLFDAELKIGRHNEIIAELSELVESESLNERLCQQLMVGLYRGGRQRDALAAYQRMRNRLMDELGVEPSPVLMKCQMAILAHDPALQPRPVTSAARTEARGESIRG</sequence>
<feature type="DNA-binding region" description="OmpR/PhoB-type" evidence="5">
    <location>
        <begin position="1"/>
        <end position="97"/>
    </location>
</feature>
<keyword evidence="8" id="KW-1185">Reference proteome</keyword>
<name>A0ABW0EVY6_9PSEU</name>
<dbReference type="CDD" id="cd15831">
    <property type="entry name" value="BTAD"/>
    <property type="match status" value="1"/>
</dbReference>
<dbReference type="Pfam" id="PF03704">
    <property type="entry name" value="BTAD"/>
    <property type="match status" value="1"/>
</dbReference>
<keyword evidence="3 5" id="KW-0238">DNA-binding</keyword>
<evidence type="ECO:0000313" key="8">
    <source>
        <dbReference type="Proteomes" id="UP001596157"/>
    </source>
</evidence>
<dbReference type="SMART" id="SM00862">
    <property type="entry name" value="Trans_reg_C"/>
    <property type="match status" value="1"/>
</dbReference>
<reference evidence="8" key="1">
    <citation type="journal article" date="2019" name="Int. J. Syst. Evol. Microbiol.">
        <title>The Global Catalogue of Microorganisms (GCM) 10K type strain sequencing project: providing services to taxonomists for standard genome sequencing and annotation.</title>
        <authorList>
            <consortium name="The Broad Institute Genomics Platform"/>
            <consortium name="The Broad Institute Genome Sequencing Center for Infectious Disease"/>
            <person name="Wu L."/>
            <person name="Ma J."/>
        </authorList>
    </citation>
    <scope>NUCLEOTIDE SEQUENCE [LARGE SCALE GENOMIC DNA]</scope>
    <source>
        <strain evidence="8">CCUG 59778</strain>
    </source>
</reference>
<dbReference type="InterPro" id="IPR005158">
    <property type="entry name" value="BTAD"/>
</dbReference>
<dbReference type="InterPro" id="IPR051677">
    <property type="entry name" value="AfsR-DnrI-RedD_regulator"/>
</dbReference>
<dbReference type="InterPro" id="IPR011990">
    <property type="entry name" value="TPR-like_helical_dom_sf"/>
</dbReference>
<dbReference type="InterPro" id="IPR001867">
    <property type="entry name" value="OmpR/PhoB-type_DNA-bd"/>
</dbReference>
<dbReference type="SUPFAM" id="SSF46894">
    <property type="entry name" value="C-terminal effector domain of the bipartite response regulators"/>
    <property type="match status" value="1"/>
</dbReference>
<comment type="similarity">
    <text evidence="1">Belongs to the AfsR/DnrI/RedD regulatory family.</text>
</comment>
<dbReference type="Pfam" id="PF00486">
    <property type="entry name" value="Trans_reg_C"/>
    <property type="match status" value="1"/>
</dbReference>
<keyword evidence="4" id="KW-0804">Transcription</keyword>
<evidence type="ECO:0000256" key="1">
    <source>
        <dbReference type="ARBA" id="ARBA00005820"/>
    </source>
</evidence>
<comment type="caution">
    <text evidence="7">The sequence shown here is derived from an EMBL/GenBank/DDBJ whole genome shotgun (WGS) entry which is preliminary data.</text>
</comment>
<dbReference type="InterPro" id="IPR016032">
    <property type="entry name" value="Sig_transdc_resp-reg_C-effctor"/>
</dbReference>
<dbReference type="PANTHER" id="PTHR35807:SF1">
    <property type="entry name" value="TRANSCRIPTIONAL REGULATOR REDD"/>
    <property type="match status" value="1"/>
</dbReference>
<evidence type="ECO:0000259" key="6">
    <source>
        <dbReference type="PROSITE" id="PS51755"/>
    </source>
</evidence>
<organism evidence="7 8">
    <name type="scientific">Actinokineospora guangxiensis</name>
    <dbReference type="NCBI Taxonomy" id="1490288"/>
    <lineage>
        <taxon>Bacteria</taxon>
        <taxon>Bacillati</taxon>
        <taxon>Actinomycetota</taxon>
        <taxon>Actinomycetes</taxon>
        <taxon>Pseudonocardiales</taxon>
        <taxon>Pseudonocardiaceae</taxon>
        <taxon>Actinokineospora</taxon>
    </lineage>
</organism>
<dbReference type="SMART" id="SM01043">
    <property type="entry name" value="BTAD"/>
    <property type="match status" value="1"/>
</dbReference>
<evidence type="ECO:0000313" key="7">
    <source>
        <dbReference type="EMBL" id="MFC5290548.1"/>
    </source>
</evidence>
<dbReference type="PROSITE" id="PS51755">
    <property type="entry name" value="OMPR_PHOB"/>
    <property type="match status" value="1"/>
</dbReference>